<dbReference type="PANTHER" id="PTHR47691:SF3">
    <property type="entry name" value="HTH-TYPE TRANSCRIPTIONAL REGULATOR RV0890C-RELATED"/>
    <property type="match status" value="1"/>
</dbReference>
<reference evidence="3 4" key="1">
    <citation type="submission" date="2016-10" db="EMBL/GenBank/DDBJ databases">
        <authorList>
            <person name="de Groot N.N."/>
        </authorList>
    </citation>
    <scope>NUCLEOTIDE SEQUENCE [LARGE SCALE GENOMIC DNA]</scope>
    <source>
        <strain evidence="3 4">DSM 44468</strain>
    </source>
</reference>
<dbReference type="SUPFAM" id="SSF47413">
    <property type="entry name" value="lambda repressor-like DNA-binding domains"/>
    <property type="match status" value="1"/>
</dbReference>
<dbReference type="InterPro" id="IPR003593">
    <property type="entry name" value="AAA+_ATPase"/>
</dbReference>
<dbReference type="Pfam" id="PF13560">
    <property type="entry name" value="HTH_31"/>
    <property type="match status" value="1"/>
</dbReference>
<organism evidence="3 4">
    <name type="scientific">Amycolatopsis sacchari</name>
    <dbReference type="NCBI Taxonomy" id="115433"/>
    <lineage>
        <taxon>Bacteria</taxon>
        <taxon>Bacillati</taxon>
        <taxon>Actinomycetota</taxon>
        <taxon>Actinomycetes</taxon>
        <taxon>Pseudonocardiales</taxon>
        <taxon>Pseudonocardiaceae</taxon>
        <taxon>Amycolatopsis</taxon>
    </lineage>
</organism>
<sequence length="1363" mass="147961">MNGDEHDEGPAFGELLRRYRHAAGMTQAELAEASGVSVRALSNLERGRARAAQRRSTEVLADALGLAGADRAGFLAAAREGRRRGTERAPAPAAGTVLGTLPPAVADLVGRTAELDRLREAADAAADTPGGVVVSVVGQPGVGKTALVQSAAHTLRERFPHGFLSLDLRGMDDQPVTPRAALDTLLRALGVPPARIPATVEGQSALYRSLLAGRRLLVVLDNAADEAQVRPLLSGTAGCLTLITCRRALAGLESARWLRLSPLGPADASALVASIIGPDRVAAEPGAAAELVELCGHLPLAVRIAGNRLASRPDWSLAYLVTQLRDEHTRLAALAAGDLRVRPAFEISHRRLSPAARLVFRRAAVVPGPDFGAELAAVATGLPEAEVQAHLDELVDANILLAARVAGRYAYHDLIRLYAGERLAAEEDQAAAEQARARVWDHLLTTAVEAGRLFLPNALAQGSPEPAGRFTSRAGARAWLDAEAGNWLAAQRAAARAGQHRAVLDLAKALHWFSDGRMQQLPWDEVAALGLAAARALGSRAEEAAMLNSLGWARYYCLGDNEAGREVLEQALALSTAIGDRAQQTWALAYLGAVLMRLGRSEEGLDRIRRAVAMSGELGFWLGQGTIRNALGQILCAVGRPDEGLAVHRAVLADAEFSREQANPETYRMLRSFTLLLVGRALEALEDWPQAAETHQRARALFATVALPLLEADSALHEGMAWRRAGRQPAALAPLRFALSVFTGVPNRWERAQALAELAAVLEHQGDTTGAAKHRREAVALCEDLGTPQARQLAERLADPKPRPARLSDRLQAARNQAFTGRAEELAFLRTARQADPPPFSVLWLHGPGGVGKTTLLQRFVDDAVADGESCVLLDARMFEPTPQAFADALGSAEWPAGLRLLVLDTAELLAPLERWLRESFLLTAPEGSLLVVAGRDEPGADWRADGGWWRRLRTMPVRDLPPADAAELLRRRGIPEHEIPAVLRFTSGHPLALALVADVAGHRTGDERTWDIEESSDVVAVLLRRLMREVPSDRHREALEVLALARVTTGDFLRHCLSEPPRDVEALFEWLRGLSFVETTAEGLVPHPTARQALLAGLRDRPHYEQVFRRVHRHVAERLLSRVGDGQRNALDYLYLSRYGALREYFLFEAVPDTRAEPAAPADRDAVLKLIDHNEGPQAARLAEAWWRAQPDAFTVFRRRGGGIDGLLVQPRLAPDTLPVPDDPVARAALAWAERTAPLRPGQHLLLGRWIMGQESYQELRGSGMLPTACALTLRWTTTPGTALSYTSVAEGAFWAPVFEFIGHRRLPEITDADGRRCTPFVFDWRQTPPREWFATMEDRQLASQVPPGSSTSDANDRNVTG</sequence>
<accession>A0A1I3K9B7</accession>
<dbReference type="InterPro" id="IPR019734">
    <property type="entry name" value="TPR_rpt"/>
</dbReference>
<dbReference type="PROSITE" id="PS50943">
    <property type="entry name" value="HTH_CROC1"/>
    <property type="match status" value="1"/>
</dbReference>
<dbReference type="CDD" id="cd00093">
    <property type="entry name" value="HTH_XRE"/>
    <property type="match status" value="1"/>
</dbReference>
<dbReference type="InterPro" id="IPR010982">
    <property type="entry name" value="Lambda_DNA-bd_dom_sf"/>
</dbReference>
<dbReference type="Pfam" id="PF13191">
    <property type="entry name" value="AAA_16"/>
    <property type="match status" value="1"/>
</dbReference>
<dbReference type="EMBL" id="FORP01000001">
    <property type="protein sequence ID" value="SFI69086.1"/>
    <property type="molecule type" value="Genomic_DNA"/>
</dbReference>
<dbReference type="SMART" id="SM00382">
    <property type="entry name" value="AAA"/>
    <property type="match status" value="2"/>
</dbReference>
<dbReference type="STRING" id="115433.SAMN05421835_101465"/>
<dbReference type="PANTHER" id="PTHR47691">
    <property type="entry name" value="REGULATOR-RELATED"/>
    <property type="match status" value="1"/>
</dbReference>
<dbReference type="InterPro" id="IPR041664">
    <property type="entry name" value="AAA_16"/>
</dbReference>
<dbReference type="SMART" id="SM00530">
    <property type="entry name" value="HTH_XRE"/>
    <property type="match status" value="1"/>
</dbReference>
<name>A0A1I3K9B7_9PSEU</name>
<keyword evidence="4" id="KW-1185">Reference proteome</keyword>
<dbReference type="SUPFAM" id="SSF52540">
    <property type="entry name" value="P-loop containing nucleoside triphosphate hydrolases"/>
    <property type="match status" value="2"/>
</dbReference>
<dbReference type="GO" id="GO:0003677">
    <property type="term" value="F:DNA binding"/>
    <property type="evidence" value="ECO:0007669"/>
    <property type="project" value="InterPro"/>
</dbReference>
<evidence type="ECO:0000313" key="3">
    <source>
        <dbReference type="EMBL" id="SFI69086.1"/>
    </source>
</evidence>
<dbReference type="InterPro" id="IPR027417">
    <property type="entry name" value="P-loop_NTPase"/>
</dbReference>
<evidence type="ECO:0000256" key="1">
    <source>
        <dbReference type="SAM" id="MobiDB-lite"/>
    </source>
</evidence>
<dbReference type="Gene3D" id="1.10.260.40">
    <property type="entry name" value="lambda repressor-like DNA-binding domains"/>
    <property type="match status" value="1"/>
</dbReference>
<evidence type="ECO:0000259" key="2">
    <source>
        <dbReference type="PROSITE" id="PS50943"/>
    </source>
</evidence>
<proteinExistence type="predicted"/>
<dbReference type="InterPro" id="IPR011990">
    <property type="entry name" value="TPR-like_helical_dom_sf"/>
</dbReference>
<evidence type="ECO:0000313" key="4">
    <source>
        <dbReference type="Proteomes" id="UP000199025"/>
    </source>
</evidence>
<gene>
    <name evidence="3" type="ORF">SAMN05421835_101465</name>
</gene>
<feature type="region of interest" description="Disordered" evidence="1">
    <location>
        <begin position="1342"/>
        <end position="1363"/>
    </location>
</feature>
<dbReference type="Gene3D" id="3.40.50.300">
    <property type="entry name" value="P-loop containing nucleotide triphosphate hydrolases"/>
    <property type="match status" value="2"/>
</dbReference>
<dbReference type="SMART" id="SM00028">
    <property type="entry name" value="TPR"/>
    <property type="match status" value="3"/>
</dbReference>
<dbReference type="SUPFAM" id="SSF48452">
    <property type="entry name" value="TPR-like"/>
    <property type="match status" value="2"/>
</dbReference>
<dbReference type="InterPro" id="IPR001387">
    <property type="entry name" value="Cro/C1-type_HTH"/>
</dbReference>
<dbReference type="RefSeq" id="WP_245782841.1">
    <property type="nucleotide sequence ID" value="NZ_FORP01000001.1"/>
</dbReference>
<feature type="domain" description="HTH cro/C1-type" evidence="2">
    <location>
        <begin position="16"/>
        <end position="50"/>
    </location>
</feature>
<dbReference type="Proteomes" id="UP000199025">
    <property type="component" value="Unassembled WGS sequence"/>
</dbReference>
<dbReference type="PRINTS" id="PR00364">
    <property type="entry name" value="DISEASERSIST"/>
</dbReference>
<protein>
    <submittedName>
        <fullName evidence="3">AAA ATPase domain-containing protein</fullName>
    </submittedName>
</protein>
<dbReference type="Gene3D" id="1.25.40.10">
    <property type="entry name" value="Tetratricopeptide repeat domain"/>
    <property type="match status" value="2"/>
</dbReference>
<feature type="compositionally biased region" description="Polar residues" evidence="1">
    <location>
        <begin position="1343"/>
        <end position="1363"/>
    </location>
</feature>